<evidence type="ECO:0000256" key="1">
    <source>
        <dbReference type="SAM" id="Phobius"/>
    </source>
</evidence>
<feature type="transmembrane region" description="Helical" evidence="1">
    <location>
        <begin position="438"/>
        <end position="456"/>
    </location>
</feature>
<dbReference type="OrthoDB" id="2014201at2759"/>
<dbReference type="EMBL" id="ABEU02000003">
    <property type="protein sequence ID" value="PNR57603.1"/>
    <property type="molecule type" value="Genomic_DNA"/>
</dbReference>
<dbReference type="Gramene" id="Pp3c3_18090V3.2">
    <property type="protein sequence ID" value="Pp3c3_18090V3.2"/>
    <property type="gene ID" value="Pp3c3_18090"/>
</dbReference>
<dbReference type="STRING" id="3218.A0A2K1KUY4"/>
<dbReference type="GO" id="GO:0016757">
    <property type="term" value="F:glycosyltransferase activity"/>
    <property type="evidence" value="ECO:0000318"/>
    <property type="project" value="GO_Central"/>
</dbReference>
<feature type="transmembrane region" description="Helical" evidence="1">
    <location>
        <begin position="360"/>
        <end position="378"/>
    </location>
</feature>
<keyword evidence="1" id="KW-0812">Transmembrane</keyword>
<proteinExistence type="predicted"/>
<dbReference type="PANTHER" id="PTHR11183">
    <property type="entry name" value="GLYCOGENIN SUBFAMILY MEMBER"/>
    <property type="match status" value="1"/>
</dbReference>
<keyword evidence="2" id="KW-0732">Signal</keyword>
<feature type="signal peptide" evidence="2">
    <location>
        <begin position="1"/>
        <end position="28"/>
    </location>
</feature>
<feature type="transmembrane region" description="Helical" evidence="1">
    <location>
        <begin position="306"/>
        <end position="324"/>
    </location>
</feature>
<dbReference type="RefSeq" id="XP_073389215.1">
    <property type="nucleotide sequence ID" value="XM_073533114.1"/>
</dbReference>
<evidence type="ECO:0000313" key="4">
    <source>
        <dbReference type="EnsemblPlants" id="Pp3c3_18090V3.1"/>
    </source>
</evidence>
<dbReference type="InterPro" id="IPR029044">
    <property type="entry name" value="Nucleotide-diphossugar_trans"/>
</dbReference>
<name>A0A2K1KUY4_PHYPA</name>
<dbReference type="RefSeq" id="XP_073389216.1">
    <property type="nucleotide sequence ID" value="XM_073533115.1"/>
</dbReference>
<feature type="chain" id="PRO_5043158349" description="Glucuronosyltransferase PGSIP8" evidence="2">
    <location>
        <begin position="29"/>
        <end position="491"/>
    </location>
</feature>
<feature type="transmembrane region" description="Helical" evidence="1">
    <location>
        <begin position="384"/>
        <end position="405"/>
    </location>
</feature>
<reference evidence="4" key="3">
    <citation type="submission" date="2020-12" db="UniProtKB">
        <authorList>
            <consortium name="EnsemblPlants"/>
        </authorList>
    </citation>
    <scope>IDENTIFICATION</scope>
</reference>
<dbReference type="InterPro" id="IPR050587">
    <property type="entry name" value="GNT1/Glycosyltrans_8"/>
</dbReference>
<dbReference type="FunCoup" id="A0A2K1KUY4">
    <property type="interactions" value="20"/>
</dbReference>
<gene>
    <name evidence="4" type="primary">LOC112279301</name>
    <name evidence="3" type="ORF">PHYPA_004597</name>
</gene>
<evidence type="ECO:0000313" key="3">
    <source>
        <dbReference type="EMBL" id="PNR57603.1"/>
    </source>
</evidence>
<dbReference type="PaxDb" id="3218-PP1S315_54V6.1"/>
<reference evidence="3 5" key="2">
    <citation type="journal article" date="2018" name="Plant J.">
        <title>The Physcomitrella patens chromosome-scale assembly reveals moss genome structure and evolution.</title>
        <authorList>
            <person name="Lang D."/>
            <person name="Ullrich K.K."/>
            <person name="Murat F."/>
            <person name="Fuchs J."/>
            <person name="Jenkins J."/>
            <person name="Haas F.B."/>
            <person name="Piednoel M."/>
            <person name="Gundlach H."/>
            <person name="Van Bel M."/>
            <person name="Meyberg R."/>
            <person name="Vives C."/>
            <person name="Morata J."/>
            <person name="Symeonidi A."/>
            <person name="Hiss M."/>
            <person name="Muchero W."/>
            <person name="Kamisugi Y."/>
            <person name="Saleh O."/>
            <person name="Blanc G."/>
            <person name="Decker E.L."/>
            <person name="van Gessel N."/>
            <person name="Grimwood J."/>
            <person name="Hayes R.D."/>
            <person name="Graham S.W."/>
            <person name="Gunter L.E."/>
            <person name="McDaniel S.F."/>
            <person name="Hoernstein S.N.W."/>
            <person name="Larsson A."/>
            <person name="Li F.W."/>
            <person name="Perroud P.F."/>
            <person name="Phillips J."/>
            <person name="Ranjan P."/>
            <person name="Rokshar D.S."/>
            <person name="Rothfels C.J."/>
            <person name="Schneider L."/>
            <person name="Shu S."/>
            <person name="Stevenson D.W."/>
            <person name="Thummler F."/>
            <person name="Tillich M."/>
            <person name="Villarreal Aguilar J.C."/>
            <person name="Widiez T."/>
            <person name="Wong G.K."/>
            <person name="Wymore A."/>
            <person name="Zhang Y."/>
            <person name="Zimmer A.D."/>
            <person name="Quatrano R.S."/>
            <person name="Mayer K.F.X."/>
            <person name="Goodstein D."/>
            <person name="Casacuberta J.M."/>
            <person name="Vandepoele K."/>
            <person name="Reski R."/>
            <person name="Cuming A.C."/>
            <person name="Tuskan G.A."/>
            <person name="Maumus F."/>
            <person name="Salse J."/>
            <person name="Schmutz J."/>
            <person name="Rensing S.A."/>
        </authorList>
    </citation>
    <scope>NUCLEOTIDE SEQUENCE [LARGE SCALE GENOMIC DNA]</scope>
    <source>
        <strain evidence="4 5">cv. Gransden 2004</strain>
    </source>
</reference>
<dbReference type="EnsemblPlants" id="Pp3c3_18090V3.2">
    <property type="protein sequence ID" value="Pp3c3_18090V3.2"/>
    <property type="gene ID" value="Pp3c3_18090"/>
</dbReference>
<keyword evidence="1" id="KW-1133">Transmembrane helix</keyword>
<keyword evidence="5" id="KW-1185">Reference proteome</keyword>
<dbReference type="SUPFAM" id="SSF53448">
    <property type="entry name" value="Nucleotide-diphospho-sugar transferases"/>
    <property type="match status" value="1"/>
</dbReference>
<dbReference type="EnsemblPlants" id="Pp3c3_18090V3.1">
    <property type="protein sequence ID" value="Pp3c3_18090V3.1"/>
    <property type="gene ID" value="Pp3c3_18090"/>
</dbReference>
<evidence type="ECO:0008006" key="6">
    <source>
        <dbReference type="Google" id="ProtNLM"/>
    </source>
</evidence>
<feature type="transmembrane region" description="Helical" evidence="1">
    <location>
        <begin position="412"/>
        <end position="432"/>
    </location>
</feature>
<dbReference type="AlphaFoldDB" id="A0A2K1KUY4"/>
<evidence type="ECO:0000313" key="5">
    <source>
        <dbReference type="Proteomes" id="UP000006727"/>
    </source>
</evidence>
<reference evidence="3 5" key="1">
    <citation type="journal article" date="2008" name="Science">
        <title>The Physcomitrella genome reveals evolutionary insights into the conquest of land by plants.</title>
        <authorList>
            <person name="Rensing S."/>
            <person name="Lang D."/>
            <person name="Zimmer A."/>
            <person name="Terry A."/>
            <person name="Salamov A."/>
            <person name="Shapiro H."/>
            <person name="Nishiyama T."/>
            <person name="Perroud P.-F."/>
            <person name="Lindquist E."/>
            <person name="Kamisugi Y."/>
            <person name="Tanahashi T."/>
            <person name="Sakakibara K."/>
            <person name="Fujita T."/>
            <person name="Oishi K."/>
            <person name="Shin-I T."/>
            <person name="Kuroki Y."/>
            <person name="Toyoda A."/>
            <person name="Suzuki Y."/>
            <person name="Hashimoto A."/>
            <person name="Yamaguchi K."/>
            <person name="Sugano A."/>
            <person name="Kohara Y."/>
            <person name="Fujiyama A."/>
            <person name="Anterola A."/>
            <person name="Aoki S."/>
            <person name="Ashton N."/>
            <person name="Barbazuk W.B."/>
            <person name="Barker E."/>
            <person name="Bennetzen J."/>
            <person name="Bezanilla M."/>
            <person name="Blankenship R."/>
            <person name="Cho S.H."/>
            <person name="Dutcher S."/>
            <person name="Estelle M."/>
            <person name="Fawcett J.A."/>
            <person name="Gundlach H."/>
            <person name="Hanada K."/>
            <person name="Heyl A."/>
            <person name="Hicks K.A."/>
            <person name="Hugh J."/>
            <person name="Lohr M."/>
            <person name="Mayer K."/>
            <person name="Melkozernov A."/>
            <person name="Murata T."/>
            <person name="Nelson D."/>
            <person name="Pils B."/>
            <person name="Prigge M."/>
            <person name="Reiss B."/>
            <person name="Renner T."/>
            <person name="Rombauts S."/>
            <person name="Rushton P."/>
            <person name="Sanderfoot A."/>
            <person name="Schween G."/>
            <person name="Shiu S.-H."/>
            <person name="Stueber K."/>
            <person name="Theodoulou F.L."/>
            <person name="Tu H."/>
            <person name="Van de Peer Y."/>
            <person name="Verrier P.J."/>
            <person name="Waters E."/>
            <person name="Wood A."/>
            <person name="Yang L."/>
            <person name="Cove D."/>
            <person name="Cuming A."/>
            <person name="Hasebe M."/>
            <person name="Lucas S."/>
            <person name="Mishler D.B."/>
            <person name="Reski R."/>
            <person name="Grigoriev I."/>
            <person name="Quatrano R.S."/>
            <person name="Boore J.L."/>
        </authorList>
    </citation>
    <scope>NUCLEOTIDE SEQUENCE [LARGE SCALE GENOMIC DNA]</scope>
    <source>
        <strain evidence="4 5">cv. Gransden 2004</strain>
    </source>
</reference>
<dbReference type="CDD" id="cd02537">
    <property type="entry name" value="GT8_Glycogenin"/>
    <property type="match status" value="1"/>
</dbReference>
<dbReference type="KEGG" id="ppp:112279301"/>
<dbReference type="EnsemblPlants" id="Pp3c3_18090V3.3">
    <property type="protein sequence ID" value="Pp3c3_18090V3.3"/>
    <property type="gene ID" value="Pp3c3_18090"/>
</dbReference>
<sequence>MENRNGKTAQFRLSVALFWVSTLLTGAAFSSHAAHAPLKGTLKANAYATMLYMGTPRDYEFYIAARVMLGTLVRFQVDADLVVIASESVPPQWQKTLTDEGAKVVVVSDIQNPYANYRNFDKRFLLTLNKIYAWSLTEYQRVVMLDADNLFLRAPDELFQCGQFCAAFINPCIFHTGLFVLQPSNETFSNMMHDISIGKESSDGADQGFLASHFTDLLDRPMFHPPADGSRLDGLFRLPLGYQMDASFFYLKLKWRVPCGPNSVITFPSVPMLKPWYWWSWPILPLGLSWHEKRVATIGYETESPVLIAESLFYIFIMLVALIIRQRYACSEKSSMSRITCFGRGPCAEKKLCHPWAIKLIILALVAGSFRLPFYMIPTTVHPLMGWGVFLLGSFCLLTVVNTAFQLPDLPVLTPWLGCIGALFTMGSPFYASGITRGLGIGIYVAMITPFLWWAAKRVSGVVHAKVYWEPLMAWNSVRSEPASETLMKLC</sequence>
<keyword evidence="1" id="KW-0472">Membrane</keyword>
<dbReference type="Gramene" id="Pp3c3_18090V3.1">
    <property type="protein sequence ID" value="Pp3c3_18090V3.1"/>
    <property type="gene ID" value="Pp3c3_18090"/>
</dbReference>
<evidence type="ECO:0000256" key="2">
    <source>
        <dbReference type="SAM" id="SignalP"/>
    </source>
</evidence>
<organism evidence="3">
    <name type="scientific">Physcomitrium patens</name>
    <name type="common">Spreading-leaved earth moss</name>
    <name type="synonym">Physcomitrella patens</name>
    <dbReference type="NCBI Taxonomy" id="3218"/>
    <lineage>
        <taxon>Eukaryota</taxon>
        <taxon>Viridiplantae</taxon>
        <taxon>Streptophyta</taxon>
        <taxon>Embryophyta</taxon>
        <taxon>Bryophyta</taxon>
        <taxon>Bryophytina</taxon>
        <taxon>Bryopsida</taxon>
        <taxon>Funariidae</taxon>
        <taxon>Funariales</taxon>
        <taxon>Funariaceae</taxon>
        <taxon>Physcomitrium</taxon>
    </lineage>
</organism>
<dbReference type="GeneID" id="112279301"/>
<dbReference type="RefSeq" id="XP_024369369.1">
    <property type="nucleotide sequence ID" value="XM_024513601.2"/>
</dbReference>
<dbReference type="OMA" id="DWVRAMT"/>
<dbReference type="Gene3D" id="3.90.550.10">
    <property type="entry name" value="Spore Coat Polysaccharide Biosynthesis Protein SpsA, Chain A"/>
    <property type="match status" value="1"/>
</dbReference>
<dbReference type="Gramene" id="Pp3c3_18090V3.3">
    <property type="protein sequence ID" value="Pp3c3_18090V3.3"/>
    <property type="gene ID" value="Pp3c3_18090"/>
</dbReference>
<accession>A0A2K1KUY4</accession>
<protein>
    <recommendedName>
        <fullName evidence="6">Glucuronosyltransferase PGSIP8</fullName>
    </recommendedName>
</protein>
<dbReference type="Proteomes" id="UP000006727">
    <property type="component" value="Chromosome 3"/>
</dbReference>